<proteinExistence type="predicted"/>
<sequence>MEDNKIEIVGTISVGITHVSGKLLFKNHNKKHARAYFSICHYSQTVFALFPEDYLNPTMVTTIKVQPELGYCDRASYCLDFKCKMNRFTKEAYINQFKDMGGFTLGLPQNFGAKDLWFNEGGWRSSWKGFIIPVEGGVLRHKEDM</sequence>
<gene>
    <name evidence="1" type="ORF">TM448B04718_0009</name>
</gene>
<protein>
    <submittedName>
        <fullName evidence="1">Uncharacterized protein</fullName>
    </submittedName>
</protein>
<dbReference type="AlphaFoldDB" id="A0A6M3Y026"/>
<organism evidence="1">
    <name type="scientific">viral metagenome</name>
    <dbReference type="NCBI Taxonomy" id="1070528"/>
    <lineage>
        <taxon>unclassified sequences</taxon>
        <taxon>metagenomes</taxon>
        <taxon>organismal metagenomes</taxon>
    </lineage>
</organism>
<reference evidence="1" key="1">
    <citation type="submission" date="2020-03" db="EMBL/GenBank/DDBJ databases">
        <title>The deep terrestrial virosphere.</title>
        <authorList>
            <person name="Holmfeldt K."/>
            <person name="Nilsson E."/>
            <person name="Simone D."/>
            <person name="Lopez-Fernandez M."/>
            <person name="Wu X."/>
            <person name="de Brujin I."/>
            <person name="Lundin D."/>
            <person name="Andersson A."/>
            <person name="Bertilsson S."/>
            <person name="Dopson M."/>
        </authorList>
    </citation>
    <scope>NUCLEOTIDE SEQUENCE</scope>
    <source>
        <strain evidence="1">TM448B04718</strain>
    </source>
</reference>
<dbReference type="EMBL" id="MT145101">
    <property type="protein sequence ID" value="QJI03589.1"/>
    <property type="molecule type" value="Genomic_DNA"/>
</dbReference>
<evidence type="ECO:0000313" key="1">
    <source>
        <dbReference type="EMBL" id="QJI03589.1"/>
    </source>
</evidence>
<name>A0A6M3Y026_9ZZZZ</name>
<accession>A0A6M3Y026</accession>